<dbReference type="PROSITE" id="PS00105">
    <property type="entry name" value="AA_TRANSFER_CLASS_1"/>
    <property type="match status" value="1"/>
</dbReference>
<dbReference type="eggNOG" id="COG0436">
    <property type="taxonomic scope" value="Bacteria"/>
</dbReference>
<dbReference type="Gene3D" id="3.90.1150.10">
    <property type="entry name" value="Aspartate Aminotransferase, domain 1"/>
    <property type="match status" value="1"/>
</dbReference>
<comment type="similarity">
    <text evidence="2 6">Belongs to the class-I pyridoxal-phosphate-dependent aminotransferase family.</text>
</comment>
<evidence type="ECO:0000256" key="3">
    <source>
        <dbReference type="ARBA" id="ARBA00022576"/>
    </source>
</evidence>
<dbReference type="GO" id="GO:0008483">
    <property type="term" value="F:transaminase activity"/>
    <property type="evidence" value="ECO:0007669"/>
    <property type="project" value="UniProtKB-KW"/>
</dbReference>
<dbReference type="GO" id="GO:0006520">
    <property type="term" value="P:amino acid metabolic process"/>
    <property type="evidence" value="ECO:0007669"/>
    <property type="project" value="InterPro"/>
</dbReference>
<organism evidence="8 9">
    <name type="scientific">Bifidobacterium bombi DSM 19703</name>
    <dbReference type="NCBI Taxonomy" id="1341695"/>
    <lineage>
        <taxon>Bacteria</taxon>
        <taxon>Bacillati</taxon>
        <taxon>Actinomycetota</taxon>
        <taxon>Actinomycetes</taxon>
        <taxon>Bifidobacteriales</taxon>
        <taxon>Bifidobacteriaceae</taxon>
        <taxon>Bifidobacterium</taxon>
    </lineage>
</organism>
<evidence type="ECO:0000256" key="5">
    <source>
        <dbReference type="ARBA" id="ARBA00022898"/>
    </source>
</evidence>
<dbReference type="PANTHER" id="PTHR46383:SF1">
    <property type="entry name" value="ASPARTATE AMINOTRANSFERASE"/>
    <property type="match status" value="1"/>
</dbReference>
<evidence type="ECO:0000259" key="7">
    <source>
        <dbReference type="Pfam" id="PF00155"/>
    </source>
</evidence>
<dbReference type="AlphaFoldDB" id="A0A080N2Z5"/>
<sequence length="419" mass="44686">MLSDRINQVGESATLAVDSKAKAMRASGVDVIGFGAGEPNFPTADYIVDAAAQACRDPKNHRYTPTAGLPELREAIAWKTRRDSGFDVDQSQVVVTNGGKQAVYETMQVLVNPGDEVIVPAPYWTSYPEAVKLAGGVPVEVFAGAERGFEPGVADFEAVRTQRTKAVVINTPNNPTGAVWSDATLTDIARWADDNHIWIISDEIYEHLTYDGAGTGYVGALVPQVRDRLIVLNGVAKTYAMTGWRVGWAVAPQPVARAITKLQGHLTSNVADVSQQAALAAVCGPLDVVAGMREAFDRRRKAIVSDLNAVRGVTCPMPRGAFYAFADIRPLLGAPLGLHGSVADSSSHFATLLLDEAHVAAVPGGGFRSAWIPAFFVCAGRREPHRGDAPSQGVGRLSIVPWCSPSAHRVVRSVAHQAF</sequence>
<dbReference type="InterPro" id="IPR015424">
    <property type="entry name" value="PyrdxlP-dep_Trfase"/>
</dbReference>
<dbReference type="GO" id="GO:0030170">
    <property type="term" value="F:pyridoxal phosphate binding"/>
    <property type="evidence" value="ECO:0007669"/>
    <property type="project" value="InterPro"/>
</dbReference>
<comment type="caution">
    <text evidence="8">The sequence shown here is derived from an EMBL/GenBank/DDBJ whole genome shotgun (WGS) entry which is preliminary data.</text>
</comment>
<dbReference type="InterPro" id="IPR004839">
    <property type="entry name" value="Aminotransferase_I/II_large"/>
</dbReference>
<dbReference type="EC" id="2.6.1.-" evidence="6"/>
<dbReference type="InterPro" id="IPR004838">
    <property type="entry name" value="NHTrfase_class1_PyrdxlP-BS"/>
</dbReference>
<protein>
    <recommendedName>
        <fullName evidence="6">Aminotransferase</fullName>
        <ecNumber evidence="6">2.6.1.-</ecNumber>
    </recommendedName>
</protein>
<evidence type="ECO:0000256" key="2">
    <source>
        <dbReference type="ARBA" id="ARBA00007441"/>
    </source>
</evidence>
<dbReference type="InterPro" id="IPR015421">
    <property type="entry name" value="PyrdxlP-dep_Trfase_major"/>
</dbReference>
<keyword evidence="3 6" id="KW-0032">Aminotransferase</keyword>
<feature type="domain" description="Aminotransferase class I/classII large" evidence="7">
    <location>
        <begin position="30"/>
        <end position="369"/>
    </location>
</feature>
<name>A0A080N2Z5_9BIFI</name>
<dbReference type="PANTHER" id="PTHR46383">
    <property type="entry name" value="ASPARTATE AMINOTRANSFERASE"/>
    <property type="match status" value="1"/>
</dbReference>
<dbReference type="SUPFAM" id="SSF53383">
    <property type="entry name" value="PLP-dependent transferases"/>
    <property type="match status" value="1"/>
</dbReference>
<reference evidence="8 9" key="1">
    <citation type="journal article" date="2014" name="Appl. Environ. Microbiol.">
        <title>Genomic encyclopedia of type strains of the genus Bifidobacterium.</title>
        <authorList>
            <person name="Milani C."/>
            <person name="Lugli G.A."/>
            <person name="Duranti S."/>
            <person name="Turroni F."/>
            <person name="Bottacini F."/>
            <person name="Mangifesta M."/>
            <person name="Sanchez B."/>
            <person name="Viappiani A."/>
            <person name="Mancabelli L."/>
            <person name="Taminiau B."/>
            <person name="Delcenserie V."/>
            <person name="Barrangou R."/>
            <person name="Margolles A."/>
            <person name="van Sinderen D."/>
            <person name="Ventura M."/>
        </authorList>
    </citation>
    <scope>NUCLEOTIDE SEQUENCE [LARGE SCALE GENOMIC DNA]</scope>
    <source>
        <strain evidence="8 9">DSM 19703</strain>
    </source>
</reference>
<gene>
    <name evidence="8" type="ORF">BBOMB_0820</name>
</gene>
<evidence type="ECO:0000256" key="4">
    <source>
        <dbReference type="ARBA" id="ARBA00022679"/>
    </source>
</evidence>
<accession>A0A080N2Z5</accession>
<dbReference type="Gene3D" id="3.40.640.10">
    <property type="entry name" value="Type I PLP-dependent aspartate aminotransferase-like (Major domain)"/>
    <property type="match status" value="1"/>
</dbReference>
<evidence type="ECO:0000313" key="8">
    <source>
        <dbReference type="EMBL" id="KFF31458.1"/>
    </source>
</evidence>
<dbReference type="EMBL" id="ATLK01000001">
    <property type="protein sequence ID" value="KFF31458.1"/>
    <property type="molecule type" value="Genomic_DNA"/>
</dbReference>
<dbReference type="InterPro" id="IPR015422">
    <property type="entry name" value="PyrdxlP-dep_Trfase_small"/>
</dbReference>
<keyword evidence="5" id="KW-0663">Pyridoxal phosphate</keyword>
<dbReference type="InterPro" id="IPR050596">
    <property type="entry name" value="AspAT/PAT-like"/>
</dbReference>
<dbReference type="Proteomes" id="UP000028730">
    <property type="component" value="Unassembled WGS sequence"/>
</dbReference>
<evidence type="ECO:0000256" key="6">
    <source>
        <dbReference type="RuleBase" id="RU000481"/>
    </source>
</evidence>
<keyword evidence="4 6" id="KW-0808">Transferase</keyword>
<dbReference type="FunFam" id="3.40.640.10:FF:000033">
    <property type="entry name" value="Aspartate aminotransferase"/>
    <property type="match status" value="1"/>
</dbReference>
<dbReference type="CDD" id="cd00609">
    <property type="entry name" value="AAT_like"/>
    <property type="match status" value="1"/>
</dbReference>
<evidence type="ECO:0000313" key="9">
    <source>
        <dbReference type="Proteomes" id="UP000028730"/>
    </source>
</evidence>
<comment type="cofactor">
    <cofactor evidence="1 6">
        <name>pyridoxal 5'-phosphate</name>
        <dbReference type="ChEBI" id="CHEBI:597326"/>
    </cofactor>
</comment>
<keyword evidence="9" id="KW-1185">Reference proteome</keyword>
<dbReference type="STRING" id="1341695.BBOMB_0820"/>
<evidence type="ECO:0000256" key="1">
    <source>
        <dbReference type="ARBA" id="ARBA00001933"/>
    </source>
</evidence>
<dbReference type="Pfam" id="PF00155">
    <property type="entry name" value="Aminotran_1_2"/>
    <property type="match status" value="1"/>
</dbReference>
<proteinExistence type="inferred from homology"/>